<comment type="caution">
    <text evidence="2">The sequence shown here is derived from an EMBL/GenBank/DDBJ whole genome shotgun (WGS) entry which is preliminary data.</text>
</comment>
<sequence>MVSMSHVQLPSSMSGVLILRVLLLGFMVFITPVAKCDRVGWWLWLRGLILGFGLFDYVVFYLDADGFI</sequence>
<evidence type="ECO:0000313" key="3">
    <source>
        <dbReference type="Proteomes" id="UP000030711"/>
    </source>
</evidence>
<accession>A0AAD9WHM6</accession>
<organism evidence="2 3">
    <name type="scientific">Eucalyptus grandis</name>
    <name type="common">Flooded gum</name>
    <dbReference type="NCBI Taxonomy" id="71139"/>
    <lineage>
        <taxon>Eukaryota</taxon>
        <taxon>Viridiplantae</taxon>
        <taxon>Streptophyta</taxon>
        <taxon>Embryophyta</taxon>
        <taxon>Tracheophyta</taxon>
        <taxon>Spermatophyta</taxon>
        <taxon>Magnoliopsida</taxon>
        <taxon>eudicotyledons</taxon>
        <taxon>Gunneridae</taxon>
        <taxon>Pentapetalae</taxon>
        <taxon>rosids</taxon>
        <taxon>malvids</taxon>
        <taxon>Myrtales</taxon>
        <taxon>Myrtaceae</taxon>
        <taxon>Myrtoideae</taxon>
        <taxon>Eucalypteae</taxon>
        <taxon>Eucalyptus</taxon>
    </lineage>
</organism>
<evidence type="ECO:0000256" key="1">
    <source>
        <dbReference type="SAM" id="Phobius"/>
    </source>
</evidence>
<keyword evidence="3" id="KW-1185">Reference proteome</keyword>
<feature type="transmembrane region" description="Helical" evidence="1">
    <location>
        <begin position="12"/>
        <end position="31"/>
    </location>
</feature>
<evidence type="ECO:0008006" key="4">
    <source>
        <dbReference type="Google" id="ProtNLM"/>
    </source>
</evidence>
<keyword evidence="1" id="KW-0812">Transmembrane</keyword>
<reference evidence="2 3" key="1">
    <citation type="journal article" date="2014" name="Nature">
        <title>The genome of Eucalyptus grandis.</title>
        <authorList>
            <person name="Myburg A.A."/>
            <person name="Grattapaglia D."/>
            <person name="Tuskan G.A."/>
            <person name="Hellsten U."/>
            <person name="Hayes R.D."/>
            <person name="Grimwood J."/>
            <person name="Jenkins J."/>
            <person name="Lindquist E."/>
            <person name="Tice H."/>
            <person name="Bauer D."/>
            <person name="Goodstein D.M."/>
            <person name="Dubchak I."/>
            <person name="Poliakov A."/>
            <person name="Mizrachi E."/>
            <person name="Kullan A.R."/>
            <person name="Hussey S.G."/>
            <person name="Pinard D."/>
            <person name="van der Merwe K."/>
            <person name="Singh P."/>
            <person name="van Jaarsveld I."/>
            <person name="Silva-Junior O.B."/>
            <person name="Togawa R.C."/>
            <person name="Pappas M.R."/>
            <person name="Faria D.A."/>
            <person name="Sansaloni C.P."/>
            <person name="Petroli C.D."/>
            <person name="Yang X."/>
            <person name="Ranjan P."/>
            <person name="Tschaplinski T.J."/>
            <person name="Ye C.Y."/>
            <person name="Li T."/>
            <person name="Sterck L."/>
            <person name="Vanneste K."/>
            <person name="Murat F."/>
            <person name="Soler M."/>
            <person name="Clemente H.S."/>
            <person name="Saidi N."/>
            <person name="Cassan-Wang H."/>
            <person name="Dunand C."/>
            <person name="Hefer C.A."/>
            <person name="Bornberg-Bauer E."/>
            <person name="Kersting A.R."/>
            <person name="Vining K."/>
            <person name="Amarasinghe V."/>
            <person name="Ranik M."/>
            <person name="Naithani S."/>
            <person name="Elser J."/>
            <person name="Boyd A.E."/>
            <person name="Liston A."/>
            <person name="Spatafora J.W."/>
            <person name="Dharmwardhana P."/>
            <person name="Raja R."/>
            <person name="Sullivan C."/>
            <person name="Romanel E."/>
            <person name="Alves-Ferreira M."/>
            <person name="Kulheim C."/>
            <person name="Foley W."/>
            <person name="Carocha V."/>
            <person name="Paiva J."/>
            <person name="Kudrna D."/>
            <person name="Brommonschenkel S.H."/>
            <person name="Pasquali G."/>
            <person name="Byrne M."/>
            <person name="Rigault P."/>
            <person name="Tibbits J."/>
            <person name="Spokevicius A."/>
            <person name="Jones R.C."/>
            <person name="Steane D.A."/>
            <person name="Vaillancourt R.E."/>
            <person name="Potts B.M."/>
            <person name="Joubert F."/>
            <person name="Barry K."/>
            <person name="Pappas G.J."/>
            <person name="Strauss S.H."/>
            <person name="Jaiswal P."/>
            <person name="Grima-Pettenati J."/>
            <person name="Salse J."/>
            <person name="Van de Peer Y."/>
            <person name="Rokhsar D.S."/>
            <person name="Schmutz J."/>
        </authorList>
    </citation>
    <scope>NUCLEOTIDE SEQUENCE [LARGE SCALE GENOMIC DNA]</scope>
    <source>
        <strain evidence="3">cv. BRASUZ1</strain>
        <tissue evidence="2">Leaf extractions</tissue>
    </source>
</reference>
<evidence type="ECO:0000313" key="2">
    <source>
        <dbReference type="EMBL" id="KAK2630977.1"/>
    </source>
</evidence>
<dbReference type="AlphaFoldDB" id="A0AAD9WHM6"/>
<name>A0AAD9WHM6_EUCGR</name>
<dbReference type="EMBL" id="MU851995">
    <property type="protein sequence ID" value="KAK2630977.1"/>
    <property type="molecule type" value="Genomic_DNA"/>
</dbReference>
<keyword evidence="1" id="KW-1133">Transmembrane helix</keyword>
<keyword evidence="1" id="KW-0472">Membrane</keyword>
<gene>
    <name evidence="2" type="ORF">EUGRSUZ_L03614</name>
</gene>
<dbReference type="Proteomes" id="UP000030711">
    <property type="component" value="Unassembled WGS sequence"/>
</dbReference>
<proteinExistence type="predicted"/>
<protein>
    <recommendedName>
        <fullName evidence="4">Transmembrane protein</fullName>
    </recommendedName>
</protein>
<feature type="transmembrane region" description="Helical" evidence="1">
    <location>
        <begin position="43"/>
        <end position="62"/>
    </location>
</feature>